<comment type="subcellular location">
    <subcellularLocation>
        <location evidence="1">Secreted</location>
    </subcellularLocation>
</comment>
<sequence length="567" mass="64082">MLKDLTALFAPQNRRLIKLTTVARDEQELLLESFSGTESLSELFSFELSMISRDASLELKSQIGQPAQLAIELATGESRYINGYISTFSLEGSDGGLARYSATLSPWLWMLSRRVDSRIFQEQTIEAVIRTVFAAYGALPDFEFQLSQPLKTHSYITQYRESDLTFVLRLLEHEGLFFYFDHNQEKHTLIILDHSRDLSPLPQQPTIRYHSASVTETADSITEWRSHRRLQSGRMSIQTFDYKQPRNQLPVGMPSLNEQGNVDAYEVYDVLDHYSHGTFKDGERLVRQRLEAIEVQGKTFTGNSNCRAMYPGHTFELTQHFDHDRGSAEDRSFLLITVKHEGSNNYLSDESAGYTNEFVCIRHKIPYRHPITVPRPSINGPLSAIVVGPEGEEVFTDELARIQVRLHWQRGDSLPQGTTWLRVAMPSAGSGFGHQFMPRIGQEVLVTFLAGDIDRPLVTSVLYNNINLPPRFSKASGLPGNRTLSGIRTQEHKGSGFNELLFDDTPGSLRARSRARASAPAAPPPERHRCAGRVRSSPDRRRPDACVADVLRLRRCPAHSVIRHPAH</sequence>
<dbReference type="SUPFAM" id="SSF69279">
    <property type="entry name" value="Phage tail proteins"/>
    <property type="match status" value="2"/>
</dbReference>
<evidence type="ECO:0000256" key="2">
    <source>
        <dbReference type="ARBA" id="ARBA00005558"/>
    </source>
</evidence>
<evidence type="ECO:0000313" key="7">
    <source>
        <dbReference type="Proteomes" id="UP000270499"/>
    </source>
</evidence>
<accession>A0A3M5G1T4</accession>
<feature type="domain" description="Gp5/Type VI secretion system Vgr protein OB-fold" evidence="5">
    <location>
        <begin position="397"/>
        <end position="463"/>
    </location>
</feature>
<feature type="region of interest" description="Disordered" evidence="4">
    <location>
        <begin position="509"/>
        <end position="543"/>
    </location>
</feature>
<keyword evidence="3" id="KW-0964">Secreted</keyword>
<dbReference type="PANTHER" id="PTHR32305">
    <property type="match status" value="1"/>
</dbReference>
<dbReference type="Gene3D" id="4.10.220.110">
    <property type="match status" value="1"/>
</dbReference>
<dbReference type="Pfam" id="PF05954">
    <property type="entry name" value="Phage_GPD"/>
    <property type="match status" value="1"/>
</dbReference>
<evidence type="ECO:0000313" key="6">
    <source>
        <dbReference type="EMBL" id="RMS80484.1"/>
    </source>
</evidence>
<dbReference type="InterPro" id="IPR017847">
    <property type="entry name" value="T6SS_RhsGE_Vgr_subset"/>
</dbReference>
<dbReference type="Gene3D" id="3.55.50.10">
    <property type="entry name" value="Baseplate protein-like domains"/>
    <property type="match status" value="1"/>
</dbReference>
<proteinExistence type="inferred from homology"/>
<comment type="caution">
    <text evidence="6">The sequence shown here is derived from an EMBL/GenBank/DDBJ whole genome shotgun (WGS) entry which is preliminary data.</text>
</comment>
<dbReference type="InterPro" id="IPR037026">
    <property type="entry name" value="Vgr_OB-fold_dom_sf"/>
</dbReference>
<dbReference type="GO" id="GO:0005576">
    <property type="term" value="C:extracellular region"/>
    <property type="evidence" value="ECO:0007669"/>
    <property type="project" value="UniProtKB-SubCell"/>
</dbReference>
<dbReference type="InterPro" id="IPR006531">
    <property type="entry name" value="Gp5/Vgr_OB"/>
</dbReference>
<evidence type="ECO:0000256" key="4">
    <source>
        <dbReference type="SAM" id="MobiDB-lite"/>
    </source>
</evidence>
<reference evidence="6 7" key="1">
    <citation type="submission" date="2018-08" db="EMBL/GenBank/DDBJ databases">
        <title>Recombination of ecologically and evolutionarily significant loci maintains genetic cohesion in the Pseudomonas syringae species complex.</title>
        <authorList>
            <person name="Dillon M."/>
            <person name="Thakur S."/>
            <person name="Almeida R.N.D."/>
            <person name="Weir B.S."/>
            <person name="Guttman D.S."/>
        </authorList>
    </citation>
    <scope>NUCLEOTIDE SEQUENCE [LARGE SCALE GENOMIC DNA]</scope>
    <source>
        <strain evidence="6 7">ICMP 9421</strain>
    </source>
</reference>
<name>A0A3M5G1T4_PSESS</name>
<dbReference type="InterPro" id="IPR050708">
    <property type="entry name" value="T6SS_VgrG/RHS"/>
</dbReference>
<dbReference type="SUPFAM" id="SSF69349">
    <property type="entry name" value="Phage fibre proteins"/>
    <property type="match status" value="1"/>
</dbReference>
<dbReference type="AlphaFoldDB" id="A0A3M5G1T4"/>
<dbReference type="Proteomes" id="UP000270499">
    <property type="component" value="Unassembled WGS sequence"/>
</dbReference>
<evidence type="ECO:0000256" key="1">
    <source>
        <dbReference type="ARBA" id="ARBA00004613"/>
    </source>
</evidence>
<dbReference type="Pfam" id="PF04717">
    <property type="entry name" value="Phage_base_V"/>
    <property type="match status" value="1"/>
</dbReference>
<dbReference type="Gene3D" id="2.40.50.230">
    <property type="entry name" value="Gp5 N-terminal domain"/>
    <property type="match status" value="1"/>
</dbReference>
<dbReference type="NCBIfam" id="TIGR01646">
    <property type="entry name" value="vgr_GE"/>
    <property type="match status" value="1"/>
</dbReference>
<dbReference type="PANTHER" id="PTHR32305:SF15">
    <property type="entry name" value="PROTEIN RHSA-RELATED"/>
    <property type="match status" value="1"/>
</dbReference>
<gene>
    <name evidence="6" type="ORF">ALP59_04166</name>
</gene>
<protein>
    <submittedName>
        <fullName evidence="6">Putative type VI secretion system effector, VgrG family</fullName>
    </submittedName>
</protein>
<evidence type="ECO:0000256" key="3">
    <source>
        <dbReference type="ARBA" id="ARBA00022525"/>
    </source>
</evidence>
<dbReference type="SUPFAM" id="SSF69255">
    <property type="entry name" value="gp5 N-terminal domain-like"/>
    <property type="match status" value="1"/>
</dbReference>
<evidence type="ECO:0000259" key="5">
    <source>
        <dbReference type="Pfam" id="PF04717"/>
    </source>
</evidence>
<comment type="similarity">
    <text evidence="2">Belongs to the VgrG protein family.</text>
</comment>
<dbReference type="InterPro" id="IPR006533">
    <property type="entry name" value="T6SS_Vgr_RhsGE"/>
</dbReference>
<dbReference type="Gene3D" id="2.30.110.50">
    <property type="match status" value="1"/>
</dbReference>
<dbReference type="EMBL" id="RBSW01000192">
    <property type="protein sequence ID" value="RMS80484.1"/>
    <property type="molecule type" value="Genomic_DNA"/>
</dbReference>
<organism evidence="6 7">
    <name type="scientific">Pseudomonas savastanoi</name>
    <name type="common">Pseudomonas syringae pv. savastanoi</name>
    <dbReference type="NCBI Taxonomy" id="29438"/>
    <lineage>
        <taxon>Bacteria</taxon>
        <taxon>Pseudomonadati</taxon>
        <taxon>Pseudomonadota</taxon>
        <taxon>Gammaproteobacteria</taxon>
        <taxon>Pseudomonadales</taxon>
        <taxon>Pseudomonadaceae</taxon>
        <taxon>Pseudomonas</taxon>
    </lineage>
</organism>
<dbReference type="NCBIfam" id="TIGR03361">
    <property type="entry name" value="VI_Rhs_Vgr"/>
    <property type="match status" value="1"/>
</dbReference>